<organism evidence="1 2">
    <name type="scientific">Aldrovandia affinis</name>
    <dbReference type="NCBI Taxonomy" id="143900"/>
    <lineage>
        <taxon>Eukaryota</taxon>
        <taxon>Metazoa</taxon>
        <taxon>Chordata</taxon>
        <taxon>Craniata</taxon>
        <taxon>Vertebrata</taxon>
        <taxon>Euteleostomi</taxon>
        <taxon>Actinopterygii</taxon>
        <taxon>Neopterygii</taxon>
        <taxon>Teleostei</taxon>
        <taxon>Notacanthiformes</taxon>
        <taxon>Halosauridae</taxon>
        <taxon>Aldrovandia</taxon>
    </lineage>
</organism>
<gene>
    <name evidence="1" type="ORF">AAFF_G00246080</name>
</gene>
<comment type="caution">
    <text evidence="1">The sequence shown here is derived from an EMBL/GenBank/DDBJ whole genome shotgun (WGS) entry which is preliminary data.</text>
</comment>
<proteinExistence type="predicted"/>
<evidence type="ECO:0000313" key="1">
    <source>
        <dbReference type="EMBL" id="KAJ8408790.1"/>
    </source>
</evidence>
<sequence length="93" mass="9914">MAMSIGDTKLLGHMESGLGVWVPGLCQEAGPCVGTARSLAVQNRRCPSAAGVCRTLNDHSSSASTHFTAPPPPGRRQQHRRINFTLASVFWAV</sequence>
<accession>A0AAD7SUD1</accession>
<protein>
    <submittedName>
        <fullName evidence="1">Uncharacterized protein</fullName>
    </submittedName>
</protein>
<dbReference type="Proteomes" id="UP001221898">
    <property type="component" value="Unassembled WGS sequence"/>
</dbReference>
<name>A0AAD7SUD1_9TELE</name>
<reference evidence="1" key="1">
    <citation type="journal article" date="2023" name="Science">
        <title>Genome structures resolve the early diversification of teleost fishes.</title>
        <authorList>
            <person name="Parey E."/>
            <person name="Louis A."/>
            <person name="Montfort J."/>
            <person name="Bouchez O."/>
            <person name="Roques C."/>
            <person name="Iampietro C."/>
            <person name="Lluch J."/>
            <person name="Castinel A."/>
            <person name="Donnadieu C."/>
            <person name="Desvignes T."/>
            <person name="Floi Bucao C."/>
            <person name="Jouanno E."/>
            <person name="Wen M."/>
            <person name="Mejri S."/>
            <person name="Dirks R."/>
            <person name="Jansen H."/>
            <person name="Henkel C."/>
            <person name="Chen W.J."/>
            <person name="Zahm M."/>
            <person name="Cabau C."/>
            <person name="Klopp C."/>
            <person name="Thompson A.W."/>
            <person name="Robinson-Rechavi M."/>
            <person name="Braasch I."/>
            <person name="Lecointre G."/>
            <person name="Bobe J."/>
            <person name="Postlethwait J.H."/>
            <person name="Berthelot C."/>
            <person name="Roest Crollius H."/>
            <person name="Guiguen Y."/>
        </authorList>
    </citation>
    <scope>NUCLEOTIDE SEQUENCE</scope>
    <source>
        <strain evidence="1">NC1722</strain>
    </source>
</reference>
<dbReference type="AlphaFoldDB" id="A0AAD7SUD1"/>
<evidence type="ECO:0000313" key="2">
    <source>
        <dbReference type="Proteomes" id="UP001221898"/>
    </source>
</evidence>
<dbReference type="EMBL" id="JAINUG010000033">
    <property type="protein sequence ID" value="KAJ8408790.1"/>
    <property type="molecule type" value="Genomic_DNA"/>
</dbReference>
<keyword evidence="2" id="KW-1185">Reference proteome</keyword>